<gene>
    <name evidence="18" type="ORF">F503_06929</name>
</gene>
<dbReference type="GO" id="GO:0006488">
    <property type="term" value="P:dolichol-linked oligosaccharide biosynthetic process"/>
    <property type="evidence" value="ECO:0007669"/>
    <property type="project" value="EnsemblFungi"/>
</dbReference>
<dbReference type="PANTHER" id="PTHR10412:SF11">
    <property type="entry name" value="MANNOSYL-OLIGOSACCHARIDE GLUCOSIDASE"/>
    <property type="match status" value="1"/>
</dbReference>
<feature type="signal peptide" evidence="15">
    <location>
        <begin position="1"/>
        <end position="18"/>
    </location>
</feature>
<protein>
    <recommendedName>
        <fullName evidence="11 13">Mannosyl-oligosaccharide glucosidase</fullName>
        <ecNumber evidence="11 13">3.2.1.106</ecNumber>
    </recommendedName>
    <alternativeName>
        <fullName evidence="14">Glucosidase I</fullName>
    </alternativeName>
</protein>
<dbReference type="Proteomes" id="UP000016923">
    <property type="component" value="Unassembled WGS sequence"/>
</dbReference>
<dbReference type="InterPro" id="IPR038518">
    <property type="entry name" value="Glyco_hydro_63N_sf"/>
</dbReference>
<dbReference type="FunFam" id="2.70.98.110:FF:000003">
    <property type="entry name" value="Probable mannosyl-oligosaccharide glucosidase"/>
    <property type="match status" value="1"/>
</dbReference>
<dbReference type="InterPro" id="IPR004888">
    <property type="entry name" value="Glycoside_hydrolase_63"/>
</dbReference>
<keyword evidence="7" id="KW-1133">Transmembrane helix</keyword>
<dbReference type="VEuPathDB" id="FungiDB:F503_06929"/>
<dbReference type="OMA" id="FNWYNTT"/>
<evidence type="ECO:0000256" key="15">
    <source>
        <dbReference type="SAM" id="SignalP"/>
    </source>
</evidence>
<dbReference type="Gene3D" id="1.50.10.10">
    <property type="match status" value="1"/>
</dbReference>
<evidence type="ECO:0000256" key="7">
    <source>
        <dbReference type="ARBA" id="ARBA00022989"/>
    </source>
</evidence>
<comment type="catalytic activity">
    <reaction evidence="12 13">
        <text>N(4)-(alpha-D-Glc-(1-&gt;2)-alpha-D-Glc-(1-&gt;3)-alpha-D-Glc-(1-&gt;3)-alpha-D-Man-(1-&gt;2)-alpha-D-Man-(1-&gt;2)-alpha-D-Man-(1-&gt;3)-[alpha-D-Man-(1-&gt;2)-alpha-D-Man-(1-&gt;3)-[alpha-D-Man-(1-&gt;2)-alpha-D-Man-(1-&gt;6)]-alpha-D-Man-(1-&gt;6)]-beta-D-Man-(1-&gt;4)-beta-D-GlcNAc-(1-&gt;4)-beta-D-GlcNAc)-L-asparaginyl-[protein] + H2O = N(4)-(alpha-D-Glc-(1-&gt;3)-alpha-D-Glc-(1-&gt;3)-alpha-D-Man-(1-&gt;2)-alpha-D-Man-(1-&gt;2)-alpha-D-Man-(1-&gt;3)-[alpha-D-Man-(1-&gt;2)-alpha-D-Man-(1-&gt;3)-[alpha-D-Man-(1-&gt;2)-alpha-D-Man-(1-&gt;6)]-alpha-D-Man-(1-&gt;6)]-beta-D-Man-(1-&gt;4)-beta-D-GlcNAc-(1-&gt;4)-beta-D-GlcNAc)-L-asparaginyl-[protein] + beta-D-glucose</text>
        <dbReference type="Rhea" id="RHEA:55988"/>
        <dbReference type="Rhea" id="RHEA-COMP:12806"/>
        <dbReference type="Rhea" id="RHEA-COMP:14355"/>
        <dbReference type="ChEBI" id="CHEBI:15377"/>
        <dbReference type="ChEBI" id="CHEBI:15903"/>
        <dbReference type="ChEBI" id="CHEBI:59082"/>
        <dbReference type="ChEBI" id="CHEBI:132537"/>
        <dbReference type="EC" id="3.2.1.106"/>
    </reaction>
</comment>
<evidence type="ECO:0000256" key="9">
    <source>
        <dbReference type="ARBA" id="ARBA00023180"/>
    </source>
</evidence>
<dbReference type="Pfam" id="PF03200">
    <property type="entry name" value="Glyco_hydro_63"/>
    <property type="match status" value="1"/>
</dbReference>
<keyword evidence="5 13" id="KW-0256">Endoplasmic reticulum</keyword>
<keyword evidence="15" id="KW-0732">Signal</keyword>
<dbReference type="InterPro" id="IPR012341">
    <property type="entry name" value="6hp_glycosidase-like_sf"/>
</dbReference>
<dbReference type="GO" id="GO:0004573">
    <property type="term" value="F:Glc3Man9GlcNAc2 oligosaccharide glucosidase activity"/>
    <property type="evidence" value="ECO:0007669"/>
    <property type="project" value="UniProtKB-UniRule"/>
</dbReference>
<dbReference type="AlphaFoldDB" id="S3CRC0"/>
<dbReference type="GO" id="GO:0009311">
    <property type="term" value="P:oligosaccharide metabolic process"/>
    <property type="evidence" value="ECO:0007669"/>
    <property type="project" value="UniProtKB-UniRule"/>
</dbReference>
<dbReference type="EC" id="3.2.1.106" evidence="11 13"/>
<feature type="domain" description="Glycosyl hydrolase family 63 C-terminal" evidence="16">
    <location>
        <begin position="315"/>
        <end position="820"/>
    </location>
</feature>
<keyword evidence="4 13" id="KW-0378">Hydrolase</keyword>
<keyword evidence="19" id="KW-1185">Reference proteome</keyword>
<dbReference type="OrthoDB" id="410058at2759"/>
<dbReference type="InterPro" id="IPR031631">
    <property type="entry name" value="Glyco_hydro_63N"/>
</dbReference>
<comment type="similarity">
    <text evidence="2 13">Belongs to the glycosyl hydrolase 63 family.</text>
</comment>
<dbReference type="HOGENOM" id="CLU_007380_1_0_1"/>
<evidence type="ECO:0000256" key="10">
    <source>
        <dbReference type="ARBA" id="ARBA00023295"/>
    </source>
</evidence>
<feature type="domain" description="Glycosyl hydrolase family 63 N-terminal" evidence="17">
    <location>
        <begin position="38"/>
        <end position="277"/>
    </location>
</feature>
<dbReference type="InterPro" id="IPR008928">
    <property type="entry name" value="6-hairpin_glycosidase_sf"/>
</dbReference>
<organism evidence="18 19">
    <name type="scientific">Ophiostoma piceae (strain UAMH 11346)</name>
    <name type="common">Sap stain fungus</name>
    <dbReference type="NCBI Taxonomy" id="1262450"/>
    <lineage>
        <taxon>Eukaryota</taxon>
        <taxon>Fungi</taxon>
        <taxon>Dikarya</taxon>
        <taxon>Ascomycota</taxon>
        <taxon>Pezizomycotina</taxon>
        <taxon>Sordariomycetes</taxon>
        <taxon>Sordariomycetidae</taxon>
        <taxon>Ophiostomatales</taxon>
        <taxon>Ophiostomataceae</taxon>
        <taxon>Ophiostoma</taxon>
    </lineage>
</organism>
<name>S3CRC0_OPHP1</name>
<evidence type="ECO:0000259" key="17">
    <source>
        <dbReference type="Pfam" id="PF16923"/>
    </source>
</evidence>
<dbReference type="GO" id="GO:0098553">
    <property type="term" value="C:lumenal side of endoplasmic reticulum membrane"/>
    <property type="evidence" value="ECO:0007669"/>
    <property type="project" value="EnsemblFungi"/>
</dbReference>
<accession>S3CRC0</accession>
<sequence>MAVRQLALLVGLLGAVNADTSPSPSASFAEINRLNNDSLLWGPYRPNLYFGVRPRIPESLVSGLMWGRADTYTDLQNHVRYTCEQNEGMEGYGWDEYDTRSGGIQTIHDIGNKIDITTSFIKVPGGAHGGSWGVRIKGVPREPLTSQDSDEPDSPIKTMVVFYLAQEEDGAPIHVKDVSGHDWDDLGFEGDVTFDGASTGLGGYKVVVTKGTGGHPVSDHAYSSERDLEKTVVQSLNAPAEHLWQVKPLLFQQIKQVIDKVIAAFDANDAPPPWQVYQLDNKPGSGNLQLVQRMFQGEFEFDVIFSSASAGKDLTSDDVTREIRTAQQSFRQRFSKVFPLQAPYTAAKSAVADTSKTYLAFAKSMFSNLIGGIGYFHGHGIADRSYASAYEEEDEGFWVEAAAARAEHKEQPDGPYELFTSIPSRPFFPRGFLWDEGFHLLPISDWDLDLTLDIVRSWFGLMDEDGWIAREQILGAEARSKVPPEFQIQYPHYANPPTLFFVVDKFVAQLRDVLDGKTKAGSDDTSSSAYLLNPEAGLEYLRELYPLLRRQYDWFRRTQAGDIKSYDREAFSTREAYRWRGRTEAHVLTSGLDDYPRPQPPHPGELHVDLMAWMGMMTKSLINIASMVGGETEEELKSLRTIETAILRNLDDLHWSEAEGCYCDATIDDYEENQLVCHRGYVSLFPLLVGLLEPSDPKVGRLLSGLIGDEAELFSPHGLRSLSKKSPLYGTAENYWRSPVWININYLAVVQLHRLATVAGPFQAQAGTLYNQLRRNIVDTVYASWAETGFAWEQYNPETGRGQRTQHFTGWTSLVVKIMTMPEVDVGHARDEL</sequence>
<dbReference type="InterPro" id="IPR031335">
    <property type="entry name" value="Glyco_hydro_63_C"/>
</dbReference>
<evidence type="ECO:0000256" key="12">
    <source>
        <dbReference type="ARBA" id="ARBA00052431"/>
    </source>
</evidence>
<feature type="chain" id="PRO_5004518860" description="Mannosyl-oligosaccharide glucosidase" evidence="15">
    <location>
        <begin position="19"/>
        <end position="833"/>
    </location>
</feature>
<evidence type="ECO:0000259" key="16">
    <source>
        <dbReference type="Pfam" id="PF03200"/>
    </source>
</evidence>
<keyword evidence="8" id="KW-0472">Membrane</keyword>
<dbReference type="GO" id="GO:0070880">
    <property type="term" value="P:fungal-type cell wall beta-glucan biosynthetic process"/>
    <property type="evidence" value="ECO:0007669"/>
    <property type="project" value="EnsemblFungi"/>
</dbReference>
<evidence type="ECO:0000256" key="3">
    <source>
        <dbReference type="ARBA" id="ARBA00022692"/>
    </source>
</evidence>
<keyword evidence="3" id="KW-0812">Transmembrane</keyword>
<comment type="pathway">
    <text evidence="14">Glycan metabolism; N-glycan degradation.</text>
</comment>
<keyword evidence="9 14" id="KW-0325">Glycoprotein</keyword>
<evidence type="ECO:0000256" key="13">
    <source>
        <dbReference type="RuleBase" id="RU368089"/>
    </source>
</evidence>
<evidence type="ECO:0000313" key="19">
    <source>
        <dbReference type="Proteomes" id="UP000016923"/>
    </source>
</evidence>
<evidence type="ECO:0000256" key="2">
    <source>
        <dbReference type="ARBA" id="ARBA00010833"/>
    </source>
</evidence>
<dbReference type="PANTHER" id="PTHR10412">
    <property type="entry name" value="MANNOSYL-OLIGOSACCHARIDE GLUCOSIDASE"/>
    <property type="match status" value="1"/>
</dbReference>
<dbReference type="GO" id="GO:0006491">
    <property type="term" value="P:N-glycan processing"/>
    <property type="evidence" value="ECO:0007669"/>
    <property type="project" value="EnsemblFungi"/>
</dbReference>
<dbReference type="SUPFAM" id="SSF48208">
    <property type="entry name" value="Six-hairpin glycosidases"/>
    <property type="match status" value="1"/>
</dbReference>
<evidence type="ECO:0000256" key="6">
    <source>
        <dbReference type="ARBA" id="ARBA00022968"/>
    </source>
</evidence>
<evidence type="ECO:0000256" key="11">
    <source>
        <dbReference type="ARBA" id="ARBA00038888"/>
    </source>
</evidence>
<dbReference type="STRING" id="1262450.S3CRC0"/>
<evidence type="ECO:0000256" key="8">
    <source>
        <dbReference type="ARBA" id="ARBA00023136"/>
    </source>
</evidence>
<reference evidence="18 19" key="1">
    <citation type="journal article" date="2013" name="BMC Genomics">
        <title>The genome and transcriptome of the pine saprophyte Ophiostoma piceae, and a comparison with the bark beetle-associated pine pathogen Grosmannia clavigera.</title>
        <authorList>
            <person name="Haridas S."/>
            <person name="Wang Y."/>
            <person name="Lim L."/>
            <person name="Massoumi Alamouti S."/>
            <person name="Jackman S."/>
            <person name="Docking R."/>
            <person name="Robertson G."/>
            <person name="Birol I."/>
            <person name="Bohlmann J."/>
            <person name="Breuil C."/>
        </authorList>
    </citation>
    <scope>NUCLEOTIDE SEQUENCE [LARGE SCALE GENOMIC DNA]</scope>
    <source>
        <strain evidence="18 19">UAMH 11346</strain>
    </source>
</reference>
<dbReference type="FunFam" id="1.50.10.10:FF:000027">
    <property type="entry name" value="Probable mannosyl-oligosaccharide glucosidase"/>
    <property type="match status" value="1"/>
</dbReference>
<dbReference type="eggNOG" id="KOG2161">
    <property type="taxonomic scope" value="Eukaryota"/>
</dbReference>
<comment type="function">
    <text evidence="13">Cleaves the distal alpha 1,2-linked glucose residue from the Glc(3)Man(9)GlcNAc(2) oligosaccharide precursor.</text>
</comment>
<evidence type="ECO:0000256" key="5">
    <source>
        <dbReference type="ARBA" id="ARBA00022824"/>
    </source>
</evidence>
<evidence type="ECO:0000256" key="4">
    <source>
        <dbReference type="ARBA" id="ARBA00022801"/>
    </source>
</evidence>
<comment type="subcellular location">
    <subcellularLocation>
        <location evidence="1 13">Endoplasmic reticulum membrane</location>
        <topology evidence="1 13">Single-pass type II membrane protein</topology>
    </subcellularLocation>
</comment>
<keyword evidence="6" id="KW-0735">Signal-anchor</keyword>
<evidence type="ECO:0000313" key="18">
    <source>
        <dbReference type="EMBL" id="EPE09153.1"/>
    </source>
</evidence>
<dbReference type="EMBL" id="KE148147">
    <property type="protein sequence ID" value="EPE09153.1"/>
    <property type="molecule type" value="Genomic_DNA"/>
</dbReference>
<evidence type="ECO:0000256" key="14">
    <source>
        <dbReference type="RuleBase" id="RU369107"/>
    </source>
</evidence>
<dbReference type="Gene3D" id="2.70.98.110">
    <property type="entry name" value="Glycosyl hydrolase family 63, N-terminal domain"/>
    <property type="match status" value="1"/>
</dbReference>
<evidence type="ECO:0000256" key="1">
    <source>
        <dbReference type="ARBA" id="ARBA00004648"/>
    </source>
</evidence>
<proteinExistence type="inferred from homology"/>
<dbReference type="Pfam" id="PF16923">
    <property type="entry name" value="Glyco_hydro_63N"/>
    <property type="match status" value="1"/>
</dbReference>
<keyword evidence="10 13" id="KW-0326">Glycosidase</keyword>